<protein>
    <submittedName>
        <fullName evidence="2">Uncharacterized protein</fullName>
    </submittedName>
</protein>
<sequence length="70" mass="7961">MTPMAWMSTHQLPRNRKRTENASILGQEKSFTRSAATAVPILTSLAWSSKVSQKRVIISHNRDNAERTEH</sequence>
<reference evidence="2 3" key="1">
    <citation type="submission" date="2024-02" db="EMBL/GenBank/DDBJ databases">
        <authorList>
            <person name="Daric V."/>
            <person name="Darras S."/>
        </authorList>
    </citation>
    <scope>NUCLEOTIDE SEQUENCE [LARGE SCALE GENOMIC DNA]</scope>
</reference>
<feature type="region of interest" description="Disordered" evidence="1">
    <location>
        <begin position="1"/>
        <end position="20"/>
    </location>
</feature>
<accession>A0ABP0G2N4</accession>
<keyword evidence="3" id="KW-1185">Reference proteome</keyword>
<proteinExistence type="predicted"/>
<name>A0ABP0G2N4_CLALP</name>
<evidence type="ECO:0000256" key="1">
    <source>
        <dbReference type="SAM" id="MobiDB-lite"/>
    </source>
</evidence>
<dbReference type="Proteomes" id="UP001642483">
    <property type="component" value="Unassembled WGS sequence"/>
</dbReference>
<dbReference type="EMBL" id="CAWYQH010000099">
    <property type="protein sequence ID" value="CAK8685317.1"/>
    <property type="molecule type" value="Genomic_DNA"/>
</dbReference>
<comment type="caution">
    <text evidence="2">The sequence shown here is derived from an EMBL/GenBank/DDBJ whole genome shotgun (WGS) entry which is preliminary data.</text>
</comment>
<gene>
    <name evidence="2" type="ORF">CVLEPA_LOCUS16451</name>
</gene>
<evidence type="ECO:0000313" key="3">
    <source>
        <dbReference type="Proteomes" id="UP001642483"/>
    </source>
</evidence>
<organism evidence="2 3">
    <name type="scientific">Clavelina lepadiformis</name>
    <name type="common">Light-bulb sea squirt</name>
    <name type="synonym">Ascidia lepadiformis</name>
    <dbReference type="NCBI Taxonomy" id="159417"/>
    <lineage>
        <taxon>Eukaryota</taxon>
        <taxon>Metazoa</taxon>
        <taxon>Chordata</taxon>
        <taxon>Tunicata</taxon>
        <taxon>Ascidiacea</taxon>
        <taxon>Aplousobranchia</taxon>
        <taxon>Clavelinidae</taxon>
        <taxon>Clavelina</taxon>
    </lineage>
</organism>
<evidence type="ECO:0000313" key="2">
    <source>
        <dbReference type="EMBL" id="CAK8685317.1"/>
    </source>
</evidence>